<dbReference type="Proteomes" id="UP000681967">
    <property type="component" value="Unassembled WGS sequence"/>
</dbReference>
<organism evidence="3 4">
    <name type="scientific">Rotaria magnacalcarata</name>
    <dbReference type="NCBI Taxonomy" id="392030"/>
    <lineage>
        <taxon>Eukaryota</taxon>
        <taxon>Metazoa</taxon>
        <taxon>Spiralia</taxon>
        <taxon>Gnathifera</taxon>
        <taxon>Rotifera</taxon>
        <taxon>Eurotatoria</taxon>
        <taxon>Bdelloidea</taxon>
        <taxon>Philodinida</taxon>
        <taxon>Philodinidae</taxon>
        <taxon>Rotaria</taxon>
    </lineage>
</organism>
<dbReference type="GO" id="GO:0005858">
    <property type="term" value="C:axonemal dynein complex"/>
    <property type="evidence" value="ECO:0007669"/>
    <property type="project" value="TreeGrafter"/>
</dbReference>
<dbReference type="PANTHER" id="PTHR46532">
    <property type="entry name" value="MALE FERTILITY FACTOR KL5"/>
    <property type="match status" value="1"/>
</dbReference>
<proteinExistence type="inferred from homology"/>
<dbReference type="AlphaFoldDB" id="A0A8S3FM14"/>
<gene>
    <name evidence="3" type="ORF">BYL167_LOCUS68043</name>
</gene>
<feature type="non-terminal residue" evidence="3">
    <location>
        <position position="1"/>
    </location>
</feature>
<evidence type="ECO:0000256" key="1">
    <source>
        <dbReference type="ARBA" id="ARBA00008887"/>
    </source>
</evidence>
<feature type="domain" description="Dynein heavy chain tail" evidence="2">
    <location>
        <begin position="4"/>
        <end position="224"/>
    </location>
</feature>
<dbReference type="GO" id="GO:0045505">
    <property type="term" value="F:dynein intermediate chain binding"/>
    <property type="evidence" value="ECO:0007669"/>
    <property type="project" value="InterPro"/>
</dbReference>
<dbReference type="GO" id="GO:0007018">
    <property type="term" value="P:microtubule-based movement"/>
    <property type="evidence" value="ECO:0007669"/>
    <property type="project" value="InterPro"/>
</dbReference>
<reference evidence="3" key="1">
    <citation type="submission" date="2021-02" db="EMBL/GenBank/DDBJ databases">
        <authorList>
            <person name="Nowell W R."/>
        </authorList>
    </citation>
    <scope>NUCLEOTIDE SEQUENCE</scope>
</reference>
<dbReference type="Pfam" id="PF08385">
    <property type="entry name" value="DHC_N1"/>
    <property type="match status" value="1"/>
</dbReference>
<comment type="caution">
    <text evidence="3">The sequence shown here is derived from an EMBL/GenBank/DDBJ whole genome shotgun (WGS) entry which is preliminary data.</text>
</comment>
<name>A0A8S3FM14_9BILA</name>
<evidence type="ECO:0000313" key="4">
    <source>
        <dbReference type="Proteomes" id="UP000681967"/>
    </source>
</evidence>
<dbReference type="InterPro" id="IPR026983">
    <property type="entry name" value="DHC"/>
</dbReference>
<accession>A0A8S3FM14</accession>
<dbReference type="GO" id="GO:0051959">
    <property type="term" value="F:dynein light intermediate chain binding"/>
    <property type="evidence" value="ECO:0007669"/>
    <property type="project" value="InterPro"/>
</dbReference>
<evidence type="ECO:0000259" key="2">
    <source>
        <dbReference type="Pfam" id="PF08385"/>
    </source>
</evidence>
<sequence length="247" mass="28854">EGVKIDFGDKFSKLLQNFSKELDSVRKIYEKNKEDPPLSRNLPPTAGRIIWARQLYQRISVPIKLLQDKMDLSRTEDGKVLIRNFNKIAEALLQYEVLFYRNWERSIDLVKKGMEATIYIRHPETKEEYVNFDPQVLELIKDAQYLAKLGLEIPESATTLLRQEEHIRQTSVSLQELLNDIKHAYALIPKDMSQLFKPHREKVEEALRPGFVAITWSSLTVGEYINNVRLELDQLRILITDCTDILQ</sequence>
<evidence type="ECO:0000313" key="3">
    <source>
        <dbReference type="EMBL" id="CAF5127823.1"/>
    </source>
</evidence>
<dbReference type="EMBL" id="CAJOBH010246950">
    <property type="protein sequence ID" value="CAF5127823.1"/>
    <property type="molecule type" value="Genomic_DNA"/>
</dbReference>
<dbReference type="PANTHER" id="PTHR46532:SF4">
    <property type="entry name" value="AAA+ ATPASE DOMAIN-CONTAINING PROTEIN"/>
    <property type="match status" value="1"/>
</dbReference>
<dbReference type="InterPro" id="IPR013594">
    <property type="entry name" value="Dynein_heavy_tail"/>
</dbReference>
<protein>
    <recommendedName>
        <fullName evidence="2">Dynein heavy chain tail domain-containing protein</fullName>
    </recommendedName>
</protein>
<feature type="non-terminal residue" evidence="3">
    <location>
        <position position="247"/>
    </location>
</feature>
<comment type="similarity">
    <text evidence="1">Belongs to the dynein heavy chain family.</text>
</comment>